<evidence type="ECO:0000313" key="5">
    <source>
        <dbReference type="Proteomes" id="UP000823597"/>
    </source>
</evidence>
<reference evidence="4" key="1">
    <citation type="submission" date="2020-10" db="EMBL/GenBank/DDBJ databases">
        <authorList>
            <person name="Gilroy R."/>
        </authorList>
    </citation>
    <scope>NUCLEOTIDE SEQUENCE</scope>
    <source>
        <strain evidence="4">10037</strain>
    </source>
</reference>
<dbReference type="EMBL" id="JADIME010000084">
    <property type="protein sequence ID" value="MBO8465939.1"/>
    <property type="molecule type" value="Genomic_DNA"/>
</dbReference>
<evidence type="ECO:0000256" key="1">
    <source>
        <dbReference type="ARBA" id="ARBA00022722"/>
    </source>
</evidence>
<evidence type="ECO:0000256" key="2">
    <source>
        <dbReference type="ARBA" id="ARBA00022759"/>
    </source>
</evidence>
<dbReference type="CDD" id="cd22329">
    <property type="entry name" value="HincII-like"/>
    <property type="match status" value="1"/>
</dbReference>
<dbReference type="GO" id="GO:0009036">
    <property type="term" value="F:type II site-specific deoxyribonuclease activity"/>
    <property type="evidence" value="ECO:0007669"/>
    <property type="project" value="InterPro"/>
</dbReference>
<dbReference type="Pfam" id="PF09226">
    <property type="entry name" value="Endonuc-HincII"/>
    <property type="match status" value="1"/>
</dbReference>
<comment type="caution">
    <text evidence="4">The sequence shown here is derived from an EMBL/GenBank/DDBJ whole genome shotgun (WGS) entry which is preliminary data.</text>
</comment>
<dbReference type="Gene3D" id="3.40.600.10">
    <property type="entry name" value="DNA mismatch repair MutH/Restriction endonuclease, type II"/>
    <property type="match status" value="1"/>
</dbReference>
<name>A0A9D9I5Z8_9BACT</name>
<evidence type="ECO:0000256" key="3">
    <source>
        <dbReference type="ARBA" id="ARBA00022801"/>
    </source>
</evidence>
<dbReference type="AlphaFoldDB" id="A0A9D9I5Z8"/>
<reference evidence="4" key="2">
    <citation type="journal article" date="2021" name="PeerJ">
        <title>Extensive microbial diversity within the chicken gut microbiome revealed by metagenomics and culture.</title>
        <authorList>
            <person name="Gilroy R."/>
            <person name="Ravi A."/>
            <person name="Getino M."/>
            <person name="Pursley I."/>
            <person name="Horton D.L."/>
            <person name="Alikhan N.F."/>
            <person name="Baker D."/>
            <person name="Gharbi K."/>
            <person name="Hall N."/>
            <person name="Watson M."/>
            <person name="Adriaenssens E.M."/>
            <person name="Foster-Nyarko E."/>
            <person name="Jarju S."/>
            <person name="Secka A."/>
            <person name="Antonio M."/>
            <person name="Oren A."/>
            <person name="Chaudhuri R.R."/>
            <person name="La Ragione R."/>
            <person name="Hildebrand F."/>
            <person name="Pallen M.J."/>
        </authorList>
    </citation>
    <scope>NUCLEOTIDE SEQUENCE</scope>
    <source>
        <strain evidence="4">10037</strain>
    </source>
</reference>
<dbReference type="Proteomes" id="UP000823597">
    <property type="component" value="Unassembled WGS sequence"/>
</dbReference>
<keyword evidence="2 4" id="KW-0255">Endonuclease</keyword>
<organism evidence="4 5">
    <name type="scientific">Candidatus Merdivivens pullistercoris</name>
    <dbReference type="NCBI Taxonomy" id="2840873"/>
    <lineage>
        <taxon>Bacteria</taxon>
        <taxon>Pseudomonadati</taxon>
        <taxon>Bacteroidota</taxon>
        <taxon>Bacteroidia</taxon>
        <taxon>Bacteroidales</taxon>
        <taxon>Muribaculaceae</taxon>
        <taxon>Muribaculaceae incertae sedis</taxon>
        <taxon>Candidatus Merdivivens</taxon>
    </lineage>
</organism>
<evidence type="ECO:0000313" key="4">
    <source>
        <dbReference type="EMBL" id="MBO8465939.1"/>
    </source>
</evidence>
<dbReference type="InterPro" id="IPR015307">
    <property type="entry name" value="Restrct_endonuc_II_HincII"/>
</dbReference>
<dbReference type="GO" id="GO:0009307">
    <property type="term" value="P:DNA restriction-modification system"/>
    <property type="evidence" value="ECO:0007669"/>
    <property type="project" value="InterPro"/>
</dbReference>
<proteinExistence type="predicted"/>
<gene>
    <name evidence="4" type="ORF">IAB93_08105</name>
</gene>
<dbReference type="GO" id="GO:0003677">
    <property type="term" value="F:DNA binding"/>
    <property type="evidence" value="ECO:0007669"/>
    <property type="project" value="InterPro"/>
</dbReference>
<dbReference type="InterPro" id="IPR037057">
    <property type="entry name" value="DNA_rep_MutH/T2_RE_sf"/>
</dbReference>
<accession>A0A9D9I5Z8</accession>
<dbReference type="SUPFAM" id="SSF52980">
    <property type="entry name" value="Restriction endonuclease-like"/>
    <property type="match status" value="1"/>
</dbReference>
<keyword evidence="3" id="KW-0378">Hydrolase</keyword>
<dbReference type="InterPro" id="IPR011335">
    <property type="entry name" value="Restrct_endonuc-II-like"/>
</dbReference>
<sequence>MTKNDYDVLIKGLIGKTVERPNKTDNGTLSGHAAGEPFEKLIYHILKDKFPHKIFKQYEFLNDIYMRHPQYITVEDRASLFDSPVALFLLNRGDKATREWSHENVFEERQNDTADILWCFDNYFDIIDVKTRNMSKAAMPPNIISAYKLAKACAIMIDNNDFSSVGIHYIEVEWKEENGVLRCNDAHWKNLFMAVPENLYINWAAAMQIQFHVSELDQKFNQGIEKWSREFLRCFVSSAEKRCQKMYDTYVKPFKKYVE</sequence>
<keyword evidence="1" id="KW-0540">Nuclease</keyword>
<protein>
    <submittedName>
        <fullName evidence="4">HincII family type II restriction endonuclease</fullName>
    </submittedName>
</protein>